<evidence type="ECO:0000256" key="1">
    <source>
        <dbReference type="SAM" id="MobiDB-lite"/>
    </source>
</evidence>
<dbReference type="Proteomes" id="UP001606305">
    <property type="component" value="Unassembled WGS sequence"/>
</dbReference>
<dbReference type="RefSeq" id="WP_394488076.1">
    <property type="nucleotide sequence ID" value="NZ_JBIGIA010000007.1"/>
</dbReference>
<reference evidence="2 3" key="1">
    <citation type="submission" date="2024-09" db="EMBL/GenBank/DDBJ databases">
        <title>Novel species of the genus Pelomonas and Roseateles isolated from streams.</title>
        <authorList>
            <person name="Lu H."/>
        </authorList>
    </citation>
    <scope>NUCLEOTIDE SEQUENCE [LARGE SCALE GENOMIC DNA]</scope>
    <source>
        <strain evidence="2 3">BYS96W</strain>
    </source>
</reference>
<sequence>MQEREKLAIAAHLHVVMRRKTGRVTDVEWLVRNNDYAREIIKLALSEPDQSELHEWARKLRSALFVPAPDSKPSSRGEAALVPAKSKSTSRRFLDSLR</sequence>
<keyword evidence="3" id="KW-1185">Reference proteome</keyword>
<comment type="caution">
    <text evidence="2">The sequence shown here is derived from an EMBL/GenBank/DDBJ whole genome shotgun (WGS) entry which is preliminary data.</text>
</comment>
<gene>
    <name evidence="2" type="ORF">ACG00X_10400</name>
</gene>
<feature type="region of interest" description="Disordered" evidence="1">
    <location>
        <begin position="67"/>
        <end position="98"/>
    </location>
</feature>
<organism evidence="2 3">
    <name type="scientific">Pelomonas nitida</name>
    <dbReference type="NCBI Taxonomy" id="3299027"/>
    <lineage>
        <taxon>Bacteria</taxon>
        <taxon>Pseudomonadati</taxon>
        <taxon>Pseudomonadota</taxon>
        <taxon>Betaproteobacteria</taxon>
        <taxon>Burkholderiales</taxon>
        <taxon>Sphaerotilaceae</taxon>
        <taxon>Roseateles</taxon>
    </lineage>
</organism>
<name>A0ABW7G5M8_9BURK</name>
<dbReference type="EMBL" id="JBIGIA010000007">
    <property type="protein sequence ID" value="MFG6457240.1"/>
    <property type="molecule type" value="Genomic_DNA"/>
</dbReference>
<evidence type="ECO:0000313" key="2">
    <source>
        <dbReference type="EMBL" id="MFG6457240.1"/>
    </source>
</evidence>
<accession>A0ABW7G5M8</accession>
<proteinExistence type="predicted"/>
<protein>
    <submittedName>
        <fullName evidence="2">Uncharacterized protein</fullName>
    </submittedName>
</protein>
<evidence type="ECO:0000313" key="3">
    <source>
        <dbReference type="Proteomes" id="UP001606305"/>
    </source>
</evidence>